<dbReference type="InterPro" id="IPR023665">
    <property type="entry name" value="ApgAM_prokaryotes"/>
</dbReference>
<dbReference type="InterPro" id="IPR042253">
    <property type="entry name" value="Pglycerate_mutase_ApgM_sf"/>
</dbReference>
<evidence type="ECO:0000256" key="1">
    <source>
        <dbReference type="ARBA" id="ARBA00000370"/>
    </source>
</evidence>
<sequence length="430" mass="47622">MKHIIILGDGMADHKVDRLGGKTLLQYARPEYMNRLAKAGRTGRLVTVPEGFPPGSEVANTAILGYDLNKVYEGRGPLEAASIGYEMQPDDFAIRCNIITLEDGKIITHNGGNLQTEDARILIDYLNETLAKPINEKEGCERVKFICGIQYRHLLIIKGGNKHIVCAPPHDHPNEPWRPLLVTPEPGLADSDTVVSDSVADTSHLSPTETASLINDLILRSQELLAQHPFNQARAARGERQANSIWPWSGGYRPSMKTLMQQYPQVKTGAVISAVDLIQGIGKYAGLRIIKVPGATGLADTNYEGKAQAAIDALQTDDFVFVHVEATDEAGHDGDLDLKLKAIDYLDQRLIKPIFEATEQMSEPVCIAILPDHPTPVEQRIHVNEPVPFLIYYKGIEPDAVEHYDEESCVTGSYGLLRLQQFMQEFMRIN</sequence>
<keyword evidence="5" id="KW-0324">Glycolysis</keyword>
<dbReference type="CDD" id="cd16011">
    <property type="entry name" value="iPGM_like"/>
    <property type="match status" value="1"/>
</dbReference>
<dbReference type="GO" id="GO:0006096">
    <property type="term" value="P:glycolytic process"/>
    <property type="evidence" value="ECO:0007669"/>
    <property type="project" value="UniProtKB-KW"/>
</dbReference>
<keyword evidence="9" id="KW-1185">Reference proteome</keyword>
<evidence type="ECO:0000313" key="8">
    <source>
        <dbReference type="EMBL" id="SDG82098.1"/>
    </source>
</evidence>
<dbReference type="STRING" id="645274.SAMN04487901_11059"/>
<feature type="domain" description="Metalloenzyme" evidence="7">
    <location>
        <begin position="1"/>
        <end position="414"/>
    </location>
</feature>
<dbReference type="NCBIfam" id="TIGR02535">
    <property type="entry name" value="hyp_Hser_kinase"/>
    <property type="match status" value="1"/>
</dbReference>
<comment type="similarity">
    <text evidence="4">Belongs to the BPG-independent phosphoglycerate mutase family. A-PGAM subfamily.</text>
</comment>
<comment type="function">
    <text evidence="2">Catalyzes the interconversion of 2-phosphoglycerate and 3-phosphoglycerate.</text>
</comment>
<dbReference type="Pfam" id="PF01676">
    <property type="entry name" value="Metalloenzyme"/>
    <property type="match status" value="1"/>
</dbReference>
<dbReference type="NCBIfam" id="NF003242">
    <property type="entry name" value="PRK04200.1"/>
    <property type="match status" value="1"/>
</dbReference>
<proteinExistence type="inferred from homology"/>
<comment type="catalytic activity">
    <reaction evidence="1">
        <text>(2R)-2-phosphoglycerate = (2R)-3-phosphoglycerate</text>
        <dbReference type="Rhea" id="RHEA:15901"/>
        <dbReference type="ChEBI" id="CHEBI:58272"/>
        <dbReference type="ChEBI" id="CHEBI:58289"/>
        <dbReference type="EC" id="5.4.2.12"/>
    </reaction>
</comment>
<dbReference type="EMBL" id="FNCQ01000010">
    <property type="protein sequence ID" value="SDG82098.1"/>
    <property type="molecule type" value="Genomic_DNA"/>
</dbReference>
<protein>
    <submittedName>
        <fullName evidence="8">2,3-bisphosphoglycerate-independent phosphoglycerate mutase</fullName>
    </submittedName>
</protein>
<evidence type="ECO:0000256" key="2">
    <source>
        <dbReference type="ARBA" id="ARBA00002315"/>
    </source>
</evidence>
<dbReference type="Gene3D" id="3.30.70.2130">
    <property type="entry name" value="Metalloenzyme domain"/>
    <property type="match status" value="1"/>
</dbReference>
<dbReference type="SUPFAM" id="SSF53649">
    <property type="entry name" value="Alkaline phosphatase-like"/>
    <property type="match status" value="1"/>
</dbReference>
<keyword evidence="6" id="KW-0413">Isomerase</keyword>
<evidence type="ECO:0000259" key="7">
    <source>
        <dbReference type="Pfam" id="PF01676"/>
    </source>
</evidence>
<dbReference type="GO" id="GO:0004619">
    <property type="term" value="F:phosphoglycerate mutase activity"/>
    <property type="evidence" value="ECO:0007669"/>
    <property type="project" value="UniProtKB-EC"/>
</dbReference>
<dbReference type="PANTHER" id="PTHR31209:SF4">
    <property type="entry name" value="2,3-BISPHOSPHOGLYCERATE-INDEPENDENT PHOSPHOGLYCERATE MUTASE"/>
    <property type="match status" value="1"/>
</dbReference>
<accession>A0A1G7XCZ3</accession>
<dbReference type="GO" id="GO:0046872">
    <property type="term" value="F:metal ion binding"/>
    <property type="evidence" value="ECO:0007669"/>
    <property type="project" value="InterPro"/>
</dbReference>
<evidence type="ECO:0000256" key="4">
    <source>
        <dbReference type="ARBA" id="ARBA00005524"/>
    </source>
</evidence>
<evidence type="ECO:0000256" key="5">
    <source>
        <dbReference type="ARBA" id="ARBA00023152"/>
    </source>
</evidence>
<evidence type="ECO:0000256" key="6">
    <source>
        <dbReference type="ARBA" id="ARBA00023235"/>
    </source>
</evidence>
<dbReference type="Proteomes" id="UP000198779">
    <property type="component" value="Unassembled WGS sequence"/>
</dbReference>
<gene>
    <name evidence="8" type="ORF">SAMN04487901_11059</name>
</gene>
<dbReference type="AlphaFoldDB" id="A0A1G7XCZ3"/>
<dbReference type="PANTHER" id="PTHR31209">
    <property type="entry name" value="COFACTOR-INDEPENDENT PHOSPHOGLYCERATE MUTASE"/>
    <property type="match status" value="1"/>
</dbReference>
<reference evidence="9" key="1">
    <citation type="submission" date="2016-10" db="EMBL/GenBank/DDBJ databases">
        <authorList>
            <person name="Varghese N."/>
            <person name="Submissions S."/>
        </authorList>
    </citation>
    <scope>NUCLEOTIDE SEQUENCE [LARGE SCALE GENOMIC DNA]</scope>
    <source>
        <strain evidence="9">BP1-148</strain>
    </source>
</reference>
<dbReference type="InterPro" id="IPR004456">
    <property type="entry name" value="Pglycerate_mutase_ApgM"/>
</dbReference>
<comment type="pathway">
    <text evidence="3">Carbohydrate degradation.</text>
</comment>
<dbReference type="Pfam" id="PF10143">
    <property type="entry name" value="PhosphMutase"/>
    <property type="match status" value="1"/>
</dbReference>
<evidence type="ECO:0000256" key="3">
    <source>
        <dbReference type="ARBA" id="ARBA00004921"/>
    </source>
</evidence>
<dbReference type="NCBIfam" id="TIGR00306">
    <property type="entry name" value="apgM"/>
    <property type="match status" value="1"/>
</dbReference>
<dbReference type="InterPro" id="IPR017850">
    <property type="entry name" value="Alkaline_phosphatase_core_sf"/>
</dbReference>
<organism evidence="8 9">
    <name type="scientific">Prevotella communis</name>
    <dbReference type="NCBI Taxonomy" id="2913614"/>
    <lineage>
        <taxon>Bacteria</taxon>
        <taxon>Pseudomonadati</taxon>
        <taxon>Bacteroidota</taxon>
        <taxon>Bacteroidia</taxon>
        <taxon>Bacteroidales</taxon>
        <taxon>Prevotellaceae</taxon>
        <taxon>Prevotella</taxon>
    </lineage>
</organism>
<evidence type="ECO:0000313" key="9">
    <source>
        <dbReference type="Proteomes" id="UP000198779"/>
    </source>
</evidence>
<dbReference type="RefSeq" id="WP_091817938.1">
    <property type="nucleotide sequence ID" value="NZ_FNCQ01000010.1"/>
</dbReference>
<dbReference type="PIRSF" id="PIRSF006392">
    <property type="entry name" value="IPGAM_arch"/>
    <property type="match status" value="1"/>
</dbReference>
<dbReference type="InterPro" id="IPR006124">
    <property type="entry name" value="Metalloenzyme"/>
</dbReference>
<dbReference type="Gene3D" id="3.40.720.10">
    <property type="entry name" value="Alkaline Phosphatase, subunit A"/>
    <property type="match status" value="1"/>
</dbReference>
<name>A0A1G7XCZ3_9BACT</name>